<gene>
    <name evidence="1" type="ORF">FN846DRAFT_369614</name>
</gene>
<dbReference type="InterPro" id="IPR009003">
    <property type="entry name" value="Peptidase_S1_PA"/>
</dbReference>
<dbReference type="AlphaFoldDB" id="A0A5J5EIF4"/>
<organism evidence="1 2">
    <name type="scientific">Sphaerosporella brunnea</name>
    <dbReference type="NCBI Taxonomy" id="1250544"/>
    <lineage>
        <taxon>Eukaryota</taxon>
        <taxon>Fungi</taxon>
        <taxon>Dikarya</taxon>
        <taxon>Ascomycota</taxon>
        <taxon>Pezizomycotina</taxon>
        <taxon>Pezizomycetes</taxon>
        <taxon>Pezizales</taxon>
        <taxon>Pyronemataceae</taxon>
        <taxon>Sphaerosporella</taxon>
    </lineage>
</organism>
<dbReference type="InterPro" id="IPR012985">
    <property type="entry name" value="Peptidase_S64_Ssy5"/>
</dbReference>
<name>A0A5J5EIF4_9PEZI</name>
<dbReference type="SUPFAM" id="SSF50494">
    <property type="entry name" value="Trypsin-like serine proteases"/>
    <property type="match status" value="1"/>
</dbReference>
<dbReference type="InParanoid" id="A0A5J5EIF4"/>
<dbReference type="Pfam" id="PF08192">
    <property type="entry name" value="Peptidase_S64"/>
    <property type="match status" value="1"/>
</dbReference>
<evidence type="ECO:0000313" key="1">
    <source>
        <dbReference type="EMBL" id="KAA8894923.1"/>
    </source>
</evidence>
<evidence type="ECO:0000313" key="2">
    <source>
        <dbReference type="Proteomes" id="UP000326924"/>
    </source>
</evidence>
<keyword evidence="2" id="KW-1185">Reference proteome</keyword>
<dbReference type="Proteomes" id="UP000326924">
    <property type="component" value="Unassembled WGS sequence"/>
</dbReference>
<dbReference type="OrthoDB" id="5442955at2759"/>
<accession>A0A5J5EIF4</accession>
<dbReference type="EMBL" id="VXIS01000301">
    <property type="protein sequence ID" value="KAA8894923.1"/>
    <property type="molecule type" value="Genomic_DNA"/>
</dbReference>
<proteinExistence type="predicted"/>
<reference evidence="1 2" key="1">
    <citation type="submission" date="2019-09" db="EMBL/GenBank/DDBJ databases">
        <title>Draft genome of the ectomycorrhizal ascomycete Sphaerosporella brunnea.</title>
        <authorList>
            <consortium name="DOE Joint Genome Institute"/>
            <person name="Benucci G.M."/>
            <person name="Marozzi G."/>
            <person name="Antonielli L."/>
            <person name="Sanchez S."/>
            <person name="Marco P."/>
            <person name="Wang X."/>
            <person name="Falini L.B."/>
            <person name="Barry K."/>
            <person name="Haridas S."/>
            <person name="Lipzen A."/>
            <person name="Labutti K."/>
            <person name="Grigoriev I.V."/>
            <person name="Murat C."/>
            <person name="Martin F."/>
            <person name="Albertini E."/>
            <person name="Donnini D."/>
            <person name="Bonito G."/>
        </authorList>
    </citation>
    <scope>NUCLEOTIDE SEQUENCE [LARGE SCALE GENOMIC DNA]</scope>
    <source>
        <strain evidence="1 2">Sb_GMNB300</strain>
    </source>
</reference>
<sequence length="283" mass="31650">MVYGLTCKHCLPTAKTGSIVVSPSTLEVTSVFETNLQYSTLAPECLYFREARNDLTHHLFNNYDHSYCQHGVEVEHTFGGSSVQKRRMLLSGSKVGTVVGGSFTHDTVFLQDHNEELRSQGKSQFVLPENLKPTALDWLIFQAEPSRIGGNFNMQARIAEHIRRIGYLAPGNHVFKFGRTTELTRGKVSAFVLFKWEFDETTHEIAVVGTQQILPFAEKGDSGAAIIISSDPEDLMGGILIAADRYARLAVVTPFNILLQSISKTFTRQFKFANLADMEEREN</sequence>
<protein>
    <recommendedName>
        <fullName evidence="3">Peptidase S1 domain-containing protein</fullName>
    </recommendedName>
</protein>
<evidence type="ECO:0008006" key="3">
    <source>
        <dbReference type="Google" id="ProtNLM"/>
    </source>
</evidence>
<comment type="caution">
    <text evidence="1">The sequence shown here is derived from an EMBL/GenBank/DDBJ whole genome shotgun (WGS) entry which is preliminary data.</text>
</comment>